<sequence>MNIRGIFKYTILLGWLHATAIGAVLDGDRFLWYSEPASNWETDVLAIGNGRIGAAIFGSGNEVITLNEDSIWSGPLQNRMPTRGLQALPKIRQQLVEDDITEATSSIMNDMMPSVSRERAYSYFGNLHLDFGHERGMTNYVRWLDTRQGNAGISYTYNGINYTRHSGGKIHRK</sequence>
<evidence type="ECO:0000313" key="2">
    <source>
        <dbReference type="EMBL" id="PMB71721.1"/>
    </source>
</evidence>
<dbReference type="Proteomes" id="UP000235728">
    <property type="component" value="Unassembled WGS sequence"/>
</dbReference>
<evidence type="ECO:0000259" key="1">
    <source>
        <dbReference type="Pfam" id="PF14498"/>
    </source>
</evidence>
<organism evidence="2 3">
    <name type="scientific">Beauveria bassiana</name>
    <name type="common">White muscardine disease fungus</name>
    <name type="synonym">Tritirachium shiotae</name>
    <dbReference type="NCBI Taxonomy" id="176275"/>
    <lineage>
        <taxon>Eukaryota</taxon>
        <taxon>Fungi</taxon>
        <taxon>Dikarya</taxon>
        <taxon>Ascomycota</taxon>
        <taxon>Pezizomycotina</taxon>
        <taxon>Sordariomycetes</taxon>
        <taxon>Hypocreomycetidae</taxon>
        <taxon>Hypocreales</taxon>
        <taxon>Cordycipitaceae</taxon>
        <taxon>Beauveria</taxon>
    </lineage>
</organism>
<evidence type="ECO:0000313" key="3">
    <source>
        <dbReference type="Proteomes" id="UP000235728"/>
    </source>
</evidence>
<accession>A0A2N6NWS0</accession>
<gene>
    <name evidence="2" type="primary">FUC95A_0</name>
    <name evidence="2" type="ORF">BM221_001817</name>
</gene>
<dbReference type="Pfam" id="PF14498">
    <property type="entry name" value="Glyco_hyd_65N_2"/>
    <property type="match status" value="1"/>
</dbReference>
<dbReference type="PANTHER" id="PTHR31084">
    <property type="entry name" value="ALPHA-L-FUCOSIDASE 2"/>
    <property type="match status" value="1"/>
</dbReference>
<protein>
    <submittedName>
        <fullName evidence="2">Alpha-L-fucosidase 2</fullName>
    </submittedName>
</protein>
<name>A0A2N6NWS0_BEABA</name>
<dbReference type="InterPro" id="IPR027414">
    <property type="entry name" value="GH95_N_dom"/>
</dbReference>
<dbReference type="AlphaFoldDB" id="A0A2N6NWS0"/>
<proteinExistence type="predicted"/>
<reference evidence="2 3" key="1">
    <citation type="journal article" date="2016" name="Appl. Microbiol. Biotechnol.">
        <title>Characterization of T-DNA insertion mutants with decreased virulence in the entomopathogenic fungus Beauveria bassiana JEF-007.</title>
        <authorList>
            <person name="Kim S."/>
            <person name="Lee S.J."/>
            <person name="Nai Y.S."/>
            <person name="Yu J.S."/>
            <person name="Lee M.R."/>
            <person name="Yang Y.T."/>
            <person name="Kim J.S."/>
        </authorList>
    </citation>
    <scope>NUCLEOTIDE SEQUENCE [LARGE SCALE GENOMIC DNA]</scope>
    <source>
        <strain evidence="2 3">JEF-007</strain>
    </source>
</reference>
<feature type="domain" description="Glycosyl hydrolase family 95 N-terminal" evidence="1">
    <location>
        <begin position="31"/>
        <end position="165"/>
    </location>
</feature>
<comment type="caution">
    <text evidence="2">The sequence shown here is derived from an EMBL/GenBank/DDBJ whole genome shotgun (WGS) entry which is preliminary data.</text>
</comment>
<dbReference type="PANTHER" id="PTHR31084:SF0">
    <property type="entry name" value="ALPHA-L-FUCOSIDASE 2"/>
    <property type="match status" value="1"/>
</dbReference>
<dbReference type="GO" id="GO:0004560">
    <property type="term" value="F:alpha-L-fucosidase activity"/>
    <property type="evidence" value="ECO:0007669"/>
    <property type="project" value="TreeGrafter"/>
</dbReference>
<dbReference type="EMBL" id="MRVG01000002">
    <property type="protein sequence ID" value="PMB71721.1"/>
    <property type="molecule type" value="Genomic_DNA"/>
</dbReference>
<dbReference type="Gene3D" id="2.70.98.50">
    <property type="entry name" value="putative glycoside hydrolase family protein from bacillus halodurans"/>
    <property type="match status" value="1"/>
</dbReference>